<gene>
    <name evidence="4" type="ORF">BS297_21385</name>
</gene>
<name>A0A0C2VHL4_RHOER</name>
<dbReference type="Gene3D" id="1.10.860.10">
    <property type="entry name" value="DNAb Helicase, Chain A"/>
    <property type="match status" value="1"/>
</dbReference>
<keyword evidence="4" id="KW-0378">Hydrolase</keyword>
<dbReference type="AlphaFoldDB" id="A0A0C2VHL4"/>
<keyword evidence="4" id="KW-0547">Nucleotide-binding</keyword>
<keyword evidence="4" id="KW-0067">ATP-binding</keyword>
<sequence>MPTGDSKDPDVTLSLATVPDFDDLTDNESEIDEYSTALDVEAQLLCSLLWAPAESAKRAVAALTSADFYRPVNAALFTAISELVEAGKPHNSAHVFTTLQQEGRTSGHLGKQLTTALTDITTIGVPSAELEHNIAAVLTQAYRRGFREAARSLAQAAEELPEDQLFEHLLSIGRERRAASQRLAAIREGRS</sequence>
<keyword evidence="1" id="KW-0235">DNA replication</keyword>
<accession>A0A0C2VHL4</accession>
<protein>
    <submittedName>
        <fullName evidence="4">DNA helicase</fullName>
    </submittedName>
</protein>
<dbReference type="GO" id="GO:0003677">
    <property type="term" value="F:DNA binding"/>
    <property type="evidence" value="ECO:0007669"/>
    <property type="project" value="UniProtKB-KW"/>
</dbReference>
<comment type="caution">
    <text evidence="4">The sequence shown here is derived from an EMBL/GenBank/DDBJ whole genome shotgun (WGS) entry which is preliminary data.</text>
</comment>
<evidence type="ECO:0000256" key="1">
    <source>
        <dbReference type="ARBA" id="ARBA00022705"/>
    </source>
</evidence>
<reference evidence="4 5" key="1">
    <citation type="journal article" date="2017" name="Poromechanics V (2013)">
        <title>Genomic Characterization of the Arsenic-Tolerant Actinobacterium, &lt;i&gt;Rhodococcus erythropolis&lt;/i&gt; S43.</title>
        <authorList>
            <person name="Retamal-Morales G."/>
            <person name="Mehnert M."/>
            <person name="Schwabe R."/>
            <person name="Tischler D."/>
            <person name="Schloemann M."/>
            <person name="Levican G.J."/>
        </authorList>
    </citation>
    <scope>NUCLEOTIDE SEQUENCE [LARGE SCALE GENOMIC DNA]</scope>
    <source>
        <strain evidence="4 5">S43</strain>
    </source>
</reference>
<dbReference type="InterPro" id="IPR036185">
    <property type="entry name" value="DNA_heli_DnaB-like_N_sf"/>
</dbReference>
<dbReference type="GO" id="GO:0006260">
    <property type="term" value="P:DNA replication"/>
    <property type="evidence" value="ECO:0007669"/>
    <property type="project" value="UniProtKB-KW"/>
</dbReference>
<dbReference type="EMBL" id="MRBO01000576">
    <property type="protein sequence ID" value="KAB2583296.1"/>
    <property type="molecule type" value="Genomic_DNA"/>
</dbReference>
<evidence type="ECO:0000259" key="3">
    <source>
        <dbReference type="Pfam" id="PF00772"/>
    </source>
</evidence>
<dbReference type="InterPro" id="IPR007693">
    <property type="entry name" value="DNA_helicase_DnaB-like_N"/>
</dbReference>
<dbReference type="RefSeq" id="WP_020971533.1">
    <property type="nucleotide sequence ID" value="NZ_UGVH01000003.1"/>
</dbReference>
<dbReference type="SUPFAM" id="SSF48024">
    <property type="entry name" value="N-terminal domain of DnaB helicase"/>
    <property type="match status" value="1"/>
</dbReference>
<evidence type="ECO:0000313" key="4">
    <source>
        <dbReference type="EMBL" id="KAB2583296.1"/>
    </source>
</evidence>
<dbReference type="Proteomes" id="UP000325576">
    <property type="component" value="Unassembled WGS sequence"/>
</dbReference>
<keyword evidence="2" id="KW-0238">DNA-binding</keyword>
<dbReference type="GO" id="GO:0003678">
    <property type="term" value="F:DNA helicase activity"/>
    <property type="evidence" value="ECO:0007669"/>
    <property type="project" value="InterPro"/>
</dbReference>
<dbReference type="Pfam" id="PF00772">
    <property type="entry name" value="DnaB"/>
    <property type="match status" value="1"/>
</dbReference>
<feature type="domain" description="DNA helicase DnaB-like N-terminal" evidence="3">
    <location>
        <begin position="37"/>
        <end position="121"/>
    </location>
</feature>
<dbReference type="InterPro" id="IPR016136">
    <property type="entry name" value="DNA_helicase_N/primase_C"/>
</dbReference>
<keyword evidence="4" id="KW-0347">Helicase</keyword>
<organism evidence="4 5">
    <name type="scientific">Rhodococcus erythropolis</name>
    <name type="common">Arthrobacter picolinophilus</name>
    <dbReference type="NCBI Taxonomy" id="1833"/>
    <lineage>
        <taxon>Bacteria</taxon>
        <taxon>Bacillati</taxon>
        <taxon>Actinomycetota</taxon>
        <taxon>Actinomycetes</taxon>
        <taxon>Mycobacteriales</taxon>
        <taxon>Nocardiaceae</taxon>
        <taxon>Rhodococcus</taxon>
        <taxon>Rhodococcus erythropolis group</taxon>
    </lineage>
</organism>
<evidence type="ECO:0000256" key="2">
    <source>
        <dbReference type="ARBA" id="ARBA00023125"/>
    </source>
</evidence>
<proteinExistence type="predicted"/>
<dbReference type="GO" id="GO:0005524">
    <property type="term" value="F:ATP binding"/>
    <property type="evidence" value="ECO:0007669"/>
    <property type="project" value="InterPro"/>
</dbReference>
<evidence type="ECO:0000313" key="5">
    <source>
        <dbReference type="Proteomes" id="UP000325576"/>
    </source>
</evidence>